<gene>
    <name evidence="4" type="ORF">DL546_002253</name>
</gene>
<feature type="compositionally biased region" description="Basic and acidic residues" evidence="1">
    <location>
        <begin position="365"/>
        <end position="378"/>
    </location>
</feature>
<feature type="region of interest" description="Disordered" evidence="1">
    <location>
        <begin position="474"/>
        <end position="509"/>
    </location>
</feature>
<keyword evidence="5" id="KW-1185">Reference proteome</keyword>
<name>A0A420XZF8_9PEZI</name>
<feature type="region of interest" description="Disordered" evidence="1">
    <location>
        <begin position="343"/>
        <end position="378"/>
    </location>
</feature>
<feature type="region of interest" description="Disordered" evidence="1">
    <location>
        <begin position="1503"/>
        <end position="1532"/>
    </location>
</feature>
<evidence type="ECO:0000313" key="5">
    <source>
        <dbReference type="Proteomes" id="UP000275385"/>
    </source>
</evidence>
<feature type="chain" id="PRO_5019484904" description="Rhamnogalacturonase A/B/Epimerase-like pectate lyase domain-containing protein" evidence="2">
    <location>
        <begin position="24"/>
        <end position="1676"/>
    </location>
</feature>
<evidence type="ECO:0000256" key="2">
    <source>
        <dbReference type="SAM" id="SignalP"/>
    </source>
</evidence>
<dbReference type="PANTHER" id="PTHR33928">
    <property type="entry name" value="POLYGALACTURONASE QRT3"/>
    <property type="match status" value="1"/>
</dbReference>
<feature type="domain" description="Rhamnogalacturonase A/B/Epimerase-like pectate lyase" evidence="3">
    <location>
        <begin position="570"/>
        <end position="795"/>
    </location>
</feature>
<reference evidence="4 5" key="1">
    <citation type="submission" date="2018-08" db="EMBL/GenBank/DDBJ databases">
        <title>Draft genome of the lignicolous fungus Coniochaeta pulveracea.</title>
        <authorList>
            <person name="Borstlap C.J."/>
            <person name="De Witt R.N."/>
            <person name="Botha A."/>
            <person name="Volschenk H."/>
        </authorList>
    </citation>
    <scope>NUCLEOTIDE SEQUENCE [LARGE SCALE GENOMIC DNA]</scope>
    <source>
        <strain evidence="4 5">CAB683</strain>
    </source>
</reference>
<dbReference type="GO" id="GO:0004650">
    <property type="term" value="F:polygalacturonase activity"/>
    <property type="evidence" value="ECO:0007669"/>
    <property type="project" value="InterPro"/>
</dbReference>
<evidence type="ECO:0000259" key="3">
    <source>
        <dbReference type="Pfam" id="PF12708"/>
    </source>
</evidence>
<dbReference type="Gene3D" id="2.160.20.10">
    <property type="entry name" value="Single-stranded right-handed beta-helix, Pectin lyase-like"/>
    <property type="match status" value="2"/>
</dbReference>
<sequence length="1676" mass="181499">MMVPRWVTCLLACLLFHAALVTSQLPQDYQMQRENGRTKYYIIPDPATSAAKQEVIKLDEGEVYLVYNCAYMVEICKNARSFLASARGQQLHQDTTLDSNPAFRYFAFDSNIGRSSAYRDAKRRDESCPTSGRNAWKSTHTCPESDQSKPMRQDGPWYTTAVEDADANSIYNEYDSNGNLVKVSGIRYSCEEFPAASWVEGGSGPDPNNPQRAFTRCAPITCKGCPKGTKTEQTWQSTAHGGLSRFLKKAAAAEGHAWQHLQTIAFFVFMTVDLPGNGVAAEVIWESSAEIVDKQEVYVDKDLDYFKRRSSARNTTAERYAGLSANQIYALLAAKASAGNAERAPVHANDTSLAQDTTSPWGTLRQRDTTERRGEQGHMEREAMLAHWGLDDSALHSDDRLDGKANAATPRHGEGRHDARAVDLAHSSTALLAKNATADTLRRARKIVASAIAESARRNEARYQRPARNVYRLKPGTLVDGATAQQPRRRSGRHRRSSSTVSEGDALPPLLPITDEIAQAAALVAEAEASEAARSRNVTRRQAPAGTFWMQDLQRKGTVPWGNNSTYVIFRNVRDYGAVGNGVTDDTAAIKRAMTDGNRCGEKCNGSTTKNAIVYFPPGTYLVSSSIPLPFGTQVIGDANNRPLILAASSFVGLGVLSTDEYTGGGTGPDGGDQQYYINTANFYRQLRNVRIDVRGTAPAQKVACLHYQVAQATSTQNVELIAGAAQTGLLAENGSGGGISDITFTGGAYGIFGGEQQFTAQRLSFDGCTVGVQVIWDWGWVWKSVTMSNVGTGFKLVPDVGQTGHIGSASFLDSSFNNVPTAIEIAPPSSAPGTGTTGVILDNVAFSGVTRAVGDTGGATLLAGSVAKVDHWALGPVYSGNATRSFSMGAKIGSYRRSVELTDPTTGAYFERPKPQYTDRSVDDFVHVKDFGAMGNGVTDDTAAFQSALWQSQGKILYVDAGSYILTSTIKVPTGVKVVGETWSQLVASGSFFQDANNPKALLQVGDKGQIGAVELQDLIITTKGPTAGAVLIEWNMKASGAGLAGMWDVHVRIGGATGTGLTSHECPALTSGVNTNCDGASLMMHITPQASGYFENMWLWLSDHDIDDPALSDASNNMVQDSVYAARGFLIESTHATWLYGTASEHAVFYQYNFHKARNIFAGMIQSESPYYQPTPPPPAPFTEQVGVLPGDPDYTCVAGDEFSGCDQAWGLIIRGSSDIYIAGAGLYSWFSTYAQACIDTQQCQKAMVLLDENKSSVRIQHLVTIGSKYMAVMNGVGITAAANMNADEHPFWSQISVLDVVSDGSQYDDLIWIDPKIWEMEQPQFTCVPPCHVQLPPWTSATSTVDYPLITVSAGTWTSTITRAPMTLSELRFQALTITQSGNARKRQAFGDFWPVPALTSSWPVVVYSGPNGSPTTVAPTVAFPTPPPSIGPGAPPPPRGSWPPVAVRAVAGAVDQPVVEECSFYAADWCGPDLNTYGGDEADPDADYDIHWDQLDTTCPIKQKTSTTTAPPPPPTRSPMAQPHPSQNRVTCFNSGIGIRHADMDSTNSRVCSDLKDWAEWWGDRPSDQEYTYRKTYYVNPWGSSKKRQSEQPTSPNDYAITYTFTLFKNCNWQYNQDECNSYFKLPVDACNCAGVDNKQGGSAWNDCLRLTINPDKMKGGSGGGSPFDPSM</sequence>
<feature type="compositionally biased region" description="Polar residues" evidence="1">
    <location>
        <begin position="349"/>
        <end position="361"/>
    </location>
</feature>
<feature type="signal peptide" evidence="2">
    <location>
        <begin position="1"/>
        <end position="23"/>
    </location>
</feature>
<feature type="compositionally biased region" description="Basic residues" evidence="1">
    <location>
        <begin position="487"/>
        <end position="497"/>
    </location>
</feature>
<dbReference type="InterPro" id="IPR024535">
    <property type="entry name" value="RHGA/B-epi-like_pectate_lyase"/>
</dbReference>
<dbReference type="PANTHER" id="PTHR33928:SF2">
    <property type="entry name" value="PECTATE LYASE SUPERFAMILY PROTEIN DOMAIN-CONTAINING PROTEIN-RELATED"/>
    <property type="match status" value="1"/>
</dbReference>
<dbReference type="SUPFAM" id="SSF51126">
    <property type="entry name" value="Pectin lyase-like"/>
    <property type="match status" value="2"/>
</dbReference>
<dbReference type="InterPro" id="IPR011050">
    <property type="entry name" value="Pectin_lyase_fold/virulence"/>
</dbReference>
<dbReference type="Pfam" id="PF12708">
    <property type="entry name" value="Pect-lyase_RHGA_epim"/>
    <property type="match status" value="2"/>
</dbReference>
<dbReference type="EMBL" id="QVQW01000083">
    <property type="protein sequence ID" value="RKU41064.1"/>
    <property type="molecule type" value="Genomic_DNA"/>
</dbReference>
<dbReference type="CDD" id="cd23668">
    <property type="entry name" value="GH55_beta13glucanase-like"/>
    <property type="match status" value="1"/>
</dbReference>
<dbReference type="InterPro" id="IPR039279">
    <property type="entry name" value="QRT3-like"/>
</dbReference>
<accession>A0A420XZF8</accession>
<proteinExistence type="predicted"/>
<feature type="compositionally biased region" description="Polar residues" evidence="1">
    <location>
        <begin position="128"/>
        <end position="145"/>
    </location>
</feature>
<evidence type="ECO:0000256" key="1">
    <source>
        <dbReference type="SAM" id="MobiDB-lite"/>
    </source>
</evidence>
<evidence type="ECO:0000313" key="4">
    <source>
        <dbReference type="EMBL" id="RKU41064.1"/>
    </source>
</evidence>
<dbReference type="FunFam" id="2.160.20.10:FF:000043">
    <property type="entry name" value="Exo-beta-1,3-glucanase, putative"/>
    <property type="match status" value="1"/>
</dbReference>
<dbReference type="InterPro" id="IPR012334">
    <property type="entry name" value="Pectin_lyas_fold"/>
</dbReference>
<keyword evidence="2" id="KW-0732">Signal</keyword>
<dbReference type="Proteomes" id="UP000275385">
    <property type="component" value="Unassembled WGS sequence"/>
</dbReference>
<organism evidence="4 5">
    <name type="scientific">Coniochaeta pulveracea</name>
    <dbReference type="NCBI Taxonomy" id="177199"/>
    <lineage>
        <taxon>Eukaryota</taxon>
        <taxon>Fungi</taxon>
        <taxon>Dikarya</taxon>
        <taxon>Ascomycota</taxon>
        <taxon>Pezizomycotina</taxon>
        <taxon>Sordariomycetes</taxon>
        <taxon>Sordariomycetidae</taxon>
        <taxon>Coniochaetales</taxon>
        <taxon>Coniochaetaceae</taxon>
        <taxon>Coniochaeta</taxon>
    </lineage>
</organism>
<dbReference type="STRING" id="177199.A0A420XZF8"/>
<feature type="domain" description="Rhamnogalacturonase A/B/Epimerase-like pectate lyase" evidence="3">
    <location>
        <begin position="926"/>
        <end position="993"/>
    </location>
</feature>
<feature type="region of interest" description="Disordered" evidence="1">
    <location>
        <begin position="119"/>
        <end position="155"/>
    </location>
</feature>
<dbReference type="OrthoDB" id="1046782at2759"/>
<comment type="caution">
    <text evidence="4">The sequence shown here is derived from an EMBL/GenBank/DDBJ whole genome shotgun (WGS) entry which is preliminary data.</text>
</comment>
<protein>
    <recommendedName>
        <fullName evidence="3">Rhamnogalacturonase A/B/Epimerase-like pectate lyase domain-containing protein</fullName>
    </recommendedName>
</protein>